<dbReference type="CDD" id="cd06174">
    <property type="entry name" value="MFS"/>
    <property type="match status" value="1"/>
</dbReference>
<keyword evidence="7" id="KW-1185">Reference proteome</keyword>
<dbReference type="Gene3D" id="1.20.1250.20">
    <property type="entry name" value="MFS general substrate transporter like domains"/>
    <property type="match status" value="1"/>
</dbReference>
<evidence type="ECO:0000313" key="7">
    <source>
        <dbReference type="Proteomes" id="UP001205843"/>
    </source>
</evidence>
<dbReference type="InterPro" id="IPR036259">
    <property type="entry name" value="MFS_trans_sf"/>
</dbReference>
<keyword evidence="2 4" id="KW-1133">Transmembrane helix</keyword>
<evidence type="ECO:0000256" key="2">
    <source>
        <dbReference type="ARBA" id="ARBA00022989"/>
    </source>
</evidence>
<proteinExistence type="predicted"/>
<feature type="transmembrane region" description="Helical" evidence="4">
    <location>
        <begin position="319"/>
        <end position="341"/>
    </location>
</feature>
<dbReference type="RefSeq" id="WP_253480056.1">
    <property type="nucleotide sequence ID" value="NZ_JALJXV010000007.1"/>
</dbReference>
<feature type="transmembrane region" description="Helical" evidence="4">
    <location>
        <begin position="260"/>
        <end position="277"/>
    </location>
</feature>
<dbReference type="SUPFAM" id="SSF103473">
    <property type="entry name" value="MFS general substrate transporter"/>
    <property type="match status" value="1"/>
</dbReference>
<comment type="caution">
    <text evidence="6">The sequence shown here is derived from an EMBL/GenBank/DDBJ whole genome shotgun (WGS) entry which is preliminary data.</text>
</comment>
<feature type="transmembrane region" description="Helical" evidence="4">
    <location>
        <begin position="62"/>
        <end position="81"/>
    </location>
</feature>
<feature type="transmembrane region" description="Helical" evidence="4">
    <location>
        <begin position="411"/>
        <end position="432"/>
    </location>
</feature>
<evidence type="ECO:0000256" key="1">
    <source>
        <dbReference type="ARBA" id="ARBA00022692"/>
    </source>
</evidence>
<feature type="transmembrane region" description="Helical" evidence="4">
    <location>
        <begin position="178"/>
        <end position="196"/>
    </location>
</feature>
<evidence type="ECO:0000256" key="3">
    <source>
        <dbReference type="ARBA" id="ARBA00023136"/>
    </source>
</evidence>
<dbReference type="GO" id="GO:0022857">
    <property type="term" value="F:transmembrane transporter activity"/>
    <property type="evidence" value="ECO:0007669"/>
    <property type="project" value="InterPro"/>
</dbReference>
<feature type="transmembrane region" description="Helical" evidence="4">
    <location>
        <begin position="202"/>
        <end position="225"/>
    </location>
</feature>
<accession>A0AAE3G5R5</accession>
<dbReference type="EMBL" id="JALJXV010000007">
    <property type="protein sequence ID" value="MCP1675887.1"/>
    <property type="molecule type" value="Genomic_DNA"/>
</dbReference>
<feature type="transmembrane region" description="Helical" evidence="4">
    <location>
        <begin position="289"/>
        <end position="312"/>
    </location>
</feature>
<feature type="transmembrane region" description="Helical" evidence="4">
    <location>
        <begin position="136"/>
        <end position="157"/>
    </location>
</feature>
<feature type="domain" description="Major facilitator superfamily (MFS) profile" evidence="5">
    <location>
        <begin position="207"/>
        <end position="444"/>
    </location>
</feature>
<dbReference type="InterPro" id="IPR020846">
    <property type="entry name" value="MFS_dom"/>
</dbReference>
<evidence type="ECO:0000256" key="4">
    <source>
        <dbReference type="SAM" id="Phobius"/>
    </source>
</evidence>
<feature type="transmembrane region" description="Helical" evidence="4">
    <location>
        <begin position="347"/>
        <end position="364"/>
    </location>
</feature>
<dbReference type="Proteomes" id="UP001205843">
    <property type="component" value="Unassembled WGS sequence"/>
</dbReference>
<dbReference type="InterPro" id="IPR011701">
    <property type="entry name" value="MFS"/>
</dbReference>
<dbReference type="AlphaFoldDB" id="A0AAE3G5R5"/>
<feature type="transmembrane region" description="Helical" evidence="4">
    <location>
        <begin position="384"/>
        <end position="405"/>
    </location>
</feature>
<sequence length="444" mass="46120">MSEAEARLDRAYRILSGDDSDERSCEAIPDSACSDVPRNYVYNVANGASTKLAEQLAGPNLVLPWVLSMLGTPAVIIGLLMPAKQVGSLAPQLAVSGQIRRLARRQWAWVGAGITQAVMLLFIALAVVTLGPVSGGLTVLLCFTVFSIASGVGSVAFQDVTGKTIPKGRRGRMLANRAAIGGSLTLLAGLALHYGFGAEAGVGVYAGLIAAAAGLWLLGAAFFALMDETPGATEGGRNPLQELKNGLVISARYPGYRGFLYTRALLLSVELAMPFYALHGREVFGGEVAALAVFIVTVGLASVISSPVWGYFSDRSSRTVLALSGLLATLAGVVALVIGGIEALQSPIIYTSVFVILGIAEAGVRLGRKTYLVDAAPKDERPLYIAFSNTTIGVLAVAGGLFGLIAQVFGIQVLVVVLLLLSLAGAAAAWAMPEAERMLESPSA</sequence>
<gene>
    <name evidence="6" type="ORF">J2T57_003042</name>
</gene>
<feature type="transmembrane region" description="Helical" evidence="4">
    <location>
        <begin position="107"/>
        <end position="130"/>
    </location>
</feature>
<name>A0AAE3G5R5_9GAMM</name>
<dbReference type="PANTHER" id="PTHR23526:SF1">
    <property type="entry name" value="MAJOR FACILITATOR SUPERFAMILY MFS_1"/>
    <property type="match status" value="1"/>
</dbReference>
<dbReference type="InterPro" id="IPR052528">
    <property type="entry name" value="Sugar_transport-like"/>
</dbReference>
<protein>
    <submittedName>
        <fullName evidence="6">MFS family arabinose efflux permease</fullName>
    </submittedName>
</protein>
<keyword evidence="3 4" id="KW-0472">Membrane</keyword>
<evidence type="ECO:0000259" key="5">
    <source>
        <dbReference type="PROSITE" id="PS50850"/>
    </source>
</evidence>
<keyword evidence="1 4" id="KW-0812">Transmembrane</keyword>
<organism evidence="6 7">
    <name type="scientific">Natronocella acetinitrilica</name>
    <dbReference type="NCBI Taxonomy" id="414046"/>
    <lineage>
        <taxon>Bacteria</taxon>
        <taxon>Pseudomonadati</taxon>
        <taxon>Pseudomonadota</taxon>
        <taxon>Gammaproteobacteria</taxon>
        <taxon>Chromatiales</taxon>
        <taxon>Ectothiorhodospiraceae</taxon>
        <taxon>Natronocella</taxon>
    </lineage>
</organism>
<dbReference type="PANTHER" id="PTHR23526">
    <property type="entry name" value="INTEGRAL MEMBRANE TRANSPORT PROTEIN-RELATED"/>
    <property type="match status" value="1"/>
</dbReference>
<dbReference type="PROSITE" id="PS50850">
    <property type="entry name" value="MFS"/>
    <property type="match status" value="1"/>
</dbReference>
<reference evidence="6" key="1">
    <citation type="submission" date="2022-03" db="EMBL/GenBank/DDBJ databases">
        <title>Genomic Encyclopedia of Type Strains, Phase III (KMG-III): the genomes of soil and plant-associated and newly described type strains.</title>
        <authorList>
            <person name="Whitman W."/>
        </authorList>
    </citation>
    <scope>NUCLEOTIDE SEQUENCE</scope>
    <source>
        <strain evidence="6">ANL 6-2</strain>
    </source>
</reference>
<evidence type="ECO:0000313" key="6">
    <source>
        <dbReference type="EMBL" id="MCP1675887.1"/>
    </source>
</evidence>
<dbReference type="Pfam" id="PF07690">
    <property type="entry name" value="MFS_1"/>
    <property type="match status" value="1"/>
</dbReference>